<protein>
    <submittedName>
        <fullName evidence="2">Uncharacterized protein</fullName>
    </submittedName>
</protein>
<organism evidence="2 3">
    <name type="scientific">Puccinia graminis f. sp. tritici</name>
    <dbReference type="NCBI Taxonomy" id="56615"/>
    <lineage>
        <taxon>Eukaryota</taxon>
        <taxon>Fungi</taxon>
        <taxon>Dikarya</taxon>
        <taxon>Basidiomycota</taxon>
        <taxon>Pucciniomycotina</taxon>
        <taxon>Pucciniomycetes</taxon>
        <taxon>Pucciniales</taxon>
        <taxon>Pucciniaceae</taxon>
        <taxon>Puccinia</taxon>
    </lineage>
</organism>
<dbReference type="AlphaFoldDB" id="A0A5B0LZ54"/>
<evidence type="ECO:0000256" key="1">
    <source>
        <dbReference type="SAM" id="MobiDB-lite"/>
    </source>
</evidence>
<comment type="caution">
    <text evidence="2">The sequence shown here is derived from an EMBL/GenBank/DDBJ whole genome shotgun (WGS) entry which is preliminary data.</text>
</comment>
<gene>
    <name evidence="2" type="ORF">PGT21_013118</name>
</gene>
<dbReference type="EMBL" id="VSWC01000183">
    <property type="protein sequence ID" value="KAA1069140.1"/>
    <property type="molecule type" value="Genomic_DNA"/>
</dbReference>
<feature type="region of interest" description="Disordered" evidence="1">
    <location>
        <begin position="1"/>
        <end position="39"/>
    </location>
</feature>
<feature type="compositionally biased region" description="Polar residues" evidence="1">
    <location>
        <begin position="7"/>
        <end position="23"/>
    </location>
</feature>
<evidence type="ECO:0000313" key="2">
    <source>
        <dbReference type="EMBL" id="KAA1069140.1"/>
    </source>
</evidence>
<proteinExistence type="predicted"/>
<reference evidence="2 3" key="1">
    <citation type="submission" date="2019-05" db="EMBL/GenBank/DDBJ databases">
        <title>Emergence of the Ug99 lineage of the wheat stem rust pathogen through somatic hybridization.</title>
        <authorList>
            <person name="Li F."/>
            <person name="Upadhyaya N.M."/>
            <person name="Sperschneider J."/>
            <person name="Matny O."/>
            <person name="Nguyen-Phuc H."/>
            <person name="Mago R."/>
            <person name="Raley C."/>
            <person name="Miller M.E."/>
            <person name="Silverstein K.A.T."/>
            <person name="Henningsen E."/>
            <person name="Hirsch C.D."/>
            <person name="Visser B."/>
            <person name="Pretorius Z.A."/>
            <person name="Steffenson B.J."/>
            <person name="Schwessinger B."/>
            <person name="Dodds P.N."/>
            <person name="Figueroa M."/>
        </authorList>
    </citation>
    <scope>NUCLEOTIDE SEQUENCE [LARGE SCALE GENOMIC DNA]</scope>
    <source>
        <strain evidence="2">21-0</strain>
    </source>
</reference>
<evidence type="ECO:0000313" key="3">
    <source>
        <dbReference type="Proteomes" id="UP000324748"/>
    </source>
</evidence>
<sequence length="115" mass="13115">MHYSFQDYPSSEQFPANLNSVSPNILPDDRSTQQSTPAPTQTMAKIFECAILFTLICPSKNKRGQTSWVAIRQPKGLKVKFNTRDVDDWDAFRHLIAEKCAIAYEAMYQLLEDSP</sequence>
<accession>A0A5B0LZ54</accession>
<dbReference type="Proteomes" id="UP000324748">
    <property type="component" value="Unassembled WGS sequence"/>
</dbReference>
<keyword evidence="3" id="KW-1185">Reference proteome</keyword>
<name>A0A5B0LZ54_PUCGR</name>